<gene>
    <name evidence="5" type="ORF">AVDCRST_MAG70-1712</name>
</gene>
<feature type="domain" description="Polyphosphate kinase-2-related" evidence="4">
    <location>
        <begin position="27"/>
        <end position="247"/>
    </location>
</feature>
<accession>A0A6J4UW17</accession>
<dbReference type="Pfam" id="PF03976">
    <property type="entry name" value="PPK2"/>
    <property type="match status" value="1"/>
</dbReference>
<proteinExistence type="inferred from homology"/>
<evidence type="ECO:0000259" key="4">
    <source>
        <dbReference type="Pfam" id="PF03976"/>
    </source>
</evidence>
<dbReference type="GO" id="GO:0006797">
    <property type="term" value="P:polyphosphate metabolic process"/>
    <property type="evidence" value="ECO:0007669"/>
    <property type="project" value="InterPro"/>
</dbReference>
<dbReference type="AlphaFoldDB" id="A0A6J4UW17"/>
<dbReference type="InterPro" id="IPR022488">
    <property type="entry name" value="PPK2-related"/>
</dbReference>
<evidence type="ECO:0000256" key="1">
    <source>
        <dbReference type="ARBA" id="ARBA00009924"/>
    </source>
</evidence>
<dbReference type="PIRSF" id="PIRSF028756">
    <property type="entry name" value="PPK2_prd"/>
    <property type="match status" value="1"/>
</dbReference>
<keyword evidence="3 5" id="KW-0418">Kinase</keyword>
<dbReference type="NCBIfam" id="TIGR03709">
    <property type="entry name" value="PPK2_rel_1"/>
    <property type="match status" value="1"/>
</dbReference>
<comment type="similarity">
    <text evidence="1">Belongs to the polyphosphate kinase 2 (PPK2) family. Class I subfamily.</text>
</comment>
<protein>
    <submittedName>
        <fullName evidence="5">Polyphosphate kinase 2</fullName>
        <ecNumber evidence="5">2.-.-.-</ecNumber>
    </submittedName>
</protein>
<dbReference type="InterPro" id="IPR027417">
    <property type="entry name" value="P-loop_NTPase"/>
</dbReference>
<dbReference type="SUPFAM" id="SSF52540">
    <property type="entry name" value="P-loop containing nucleoside triphosphate hydrolases"/>
    <property type="match status" value="1"/>
</dbReference>
<organism evidence="5">
    <name type="scientific">uncultured Thermomicrobiales bacterium</name>
    <dbReference type="NCBI Taxonomy" id="1645740"/>
    <lineage>
        <taxon>Bacteria</taxon>
        <taxon>Pseudomonadati</taxon>
        <taxon>Thermomicrobiota</taxon>
        <taxon>Thermomicrobia</taxon>
        <taxon>Thermomicrobiales</taxon>
        <taxon>environmental samples</taxon>
    </lineage>
</organism>
<dbReference type="PANTHER" id="PTHR34383:SF3">
    <property type="entry name" value="POLYPHOSPHATE:AMP PHOSPHOTRANSFERASE"/>
    <property type="match status" value="1"/>
</dbReference>
<dbReference type="Gene3D" id="3.40.50.300">
    <property type="entry name" value="P-loop containing nucleotide triphosphate hydrolases"/>
    <property type="match status" value="1"/>
</dbReference>
<evidence type="ECO:0000256" key="3">
    <source>
        <dbReference type="ARBA" id="ARBA00022777"/>
    </source>
</evidence>
<reference evidence="5" key="1">
    <citation type="submission" date="2020-02" db="EMBL/GenBank/DDBJ databases">
        <authorList>
            <person name="Meier V. D."/>
        </authorList>
    </citation>
    <scope>NUCLEOTIDE SEQUENCE</scope>
    <source>
        <strain evidence="5">AVDCRST_MAG70</strain>
    </source>
</reference>
<dbReference type="EC" id="2.-.-.-" evidence="5"/>
<sequence length="278" mass="31064">MPFAIPVHPGESPDLPAIDTRADGGMKKTAGVAALAPLARELGDLQELLYAAGTHSLLLILQGMDTSGKDGTVRSVLRYVNPTGCRVVGFKVPSVVERAHDFLWRVHRETPERGAMVVFNRSHYEDVLVTRVNGLIEEPTWRARYGHINAFERLLVDAGTIVVKIFLHISEVEQEERLRAREADPTKAWKLSAGDWVERRRWDDYQTAYGEALAACSMSHAPWWIVPADRKWFRNLAVAEAVVSALRPHRPTWEAELDRRGASELAEISALRDGTTGI</sequence>
<keyword evidence="2 5" id="KW-0808">Transferase</keyword>
<dbReference type="PANTHER" id="PTHR34383">
    <property type="entry name" value="POLYPHOSPHATE:AMP PHOSPHOTRANSFERASE-RELATED"/>
    <property type="match status" value="1"/>
</dbReference>
<dbReference type="GO" id="GO:0008976">
    <property type="term" value="F:polyphosphate kinase activity"/>
    <property type="evidence" value="ECO:0007669"/>
    <property type="project" value="InterPro"/>
</dbReference>
<evidence type="ECO:0000256" key="2">
    <source>
        <dbReference type="ARBA" id="ARBA00022679"/>
    </source>
</evidence>
<name>A0A6J4UW17_9BACT</name>
<evidence type="ECO:0000313" key="5">
    <source>
        <dbReference type="EMBL" id="CAA9561579.1"/>
    </source>
</evidence>
<dbReference type="InterPro" id="IPR016898">
    <property type="entry name" value="Polyphosphate_phosphotransfera"/>
</dbReference>
<dbReference type="InterPro" id="IPR022300">
    <property type="entry name" value="PPK2-rel_1"/>
</dbReference>
<dbReference type="EMBL" id="CADCWH010000271">
    <property type="protein sequence ID" value="CAA9561579.1"/>
    <property type="molecule type" value="Genomic_DNA"/>
</dbReference>